<evidence type="ECO:0000256" key="3">
    <source>
        <dbReference type="PROSITE-ProRule" id="PRU00023"/>
    </source>
</evidence>
<name>A0A6N3X9K9_9SYNE</name>
<comment type="caution">
    <text evidence="4">The sequence shown here is derived from an EMBL/GenBank/DDBJ whole genome shotgun (WGS) entry which is preliminary data.</text>
</comment>
<dbReference type="Gene3D" id="1.25.40.20">
    <property type="entry name" value="Ankyrin repeat-containing domain"/>
    <property type="match status" value="1"/>
</dbReference>
<proteinExistence type="predicted"/>
<dbReference type="PRINTS" id="PR01415">
    <property type="entry name" value="ANKYRIN"/>
</dbReference>
<sequence>WAAWHSQTPAVVQALLDAGADPNARSEGGSTPLHWAAEHSQTPEVVQALLDAGADPNVRIGGKTAFDLIPDDSPLRDTDVYWQLNNARF</sequence>
<keyword evidence="2 3" id="KW-0040">ANK repeat</keyword>
<evidence type="ECO:0000313" key="5">
    <source>
        <dbReference type="Proteomes" id="UP000035054"/>
    </source>
</evidence>
<dbReference type="SUPFAM" id="SSF48403">
    <property type="entry name" value="Ankyrin repeat"/>
    <property type="match status" value="1"/>
</dbReference>
<dbReference type="PANTHER" id="PTHR24189:SF50">
    <property type="entry name" value="ANKYRIN REPEAT AND SOCS BOX PROTEIN 2"/>
    <property type="match status" value="1"/>
</dbReference>
<dbReference type="SMART" id="SM00248">
    <property type="entry name" value="ANK"/>
    <property type="match status" value="1"/>
</dbReference>
<feature type="repeat" description="ANK" evidence="3">
    <location>
        <begin position="28"/>
        <end position="61"/>
    </location>
</feature>
<evidence type="ECO:0000256" key="2">
    <source>
        <dbReference type="ARBA" id="ARBA00023043"/>
    </source>
</evidence>
<accession>A0A6N3X9K9</accession>
<gene>
    <name evidence="4" type="ORF">TH68_09610</name>
</gene>
<dbReference type="InterPro" id="IPR002110">
    <property type="entry name" value="Ankyrin_rpt"/>
</dbReference>
<dbReference type="Pfam" id="PF12796">
    <property type="entry name" value="Ank_2"/>
    <property type="match status" value="1"/>
</dbReference>
<reference evidence="4 5" key="1">
    <citation type="submission" date="2015-01" db="EMBL/GenBank/DDBJ databases">
        <title>Lifestyle Evolution in Cyanobacterial Symbionts of Sponges.</title>
        <authorList>
            <person name="Burgsdorf I."/>
            <person name="Slaby B.M."/>
            <person name="Handley K.M."/>
            <person name="Haber M."/>
            <person name="Blom J."/>
            <person name="Marshall C.W."/>
            <person name="Gilbert J.A."/>
            <person name="Hentschel U."/>
            <person name="Steindler L."/>
        </authorList>
    </citation>
    <scope>NUCLEOTIDE SEQUENCE [LARGE SCALE GENOMIC DNA]</scope>
    <source>
        <strain evidence="4">142</strain>
    </source>
</reference>
<protein>
    <submittedName>
        <fullName evidence="4">Uncharacterized protein</fullName>
    </submittedName>
</protein>
<dbReference type="EMBL" id="JXUO01000302">
    <property type="protein sequence ID" value="KKZ10880.1"/>
    <property type="molecule type" value="Genomic_DNA"/>
</dbReference>
<evidence type="ECO:0000256" key="1">
    <source>
        <dbReference type="ARBA" id="ARBA00022737"/>
    </source>
</evidence>
<dbReference type="PROSITE" id="PS50297">
    <property type="entry name" value="ANK_REP_REGION"/>
    <property type="match status" value="1"/>
</dbReference>
<dbReference type="InterPro" id="IPR036770">
    <property type="entry name" value="Ankyrin_rpt-contain_sf"/>
</dbReference>
<feature type="repeat" description="ANK" evidence="3">
    <location>
        <begin position="1"/>
        <end position="27"/>
    </location>
</feature>
<organism evidence="4 5">
    <name type="scientific">Candidatus Synechococcus spongiarum 142</name>
    <dbReference type="NCBI Taxonomy" id="1608213"/>
    <lineage>
        <taxon>Bacteria</taxon>
        <taxon>Bacillati</taxon>
        <taxon>Cyanobacteriota</taxon>
        <taxon>Cyanophyceae</taxon>
        <taxon>Synechococcales</taxon>
        <taxon>Synechococcaceae</taxon>
        <taxon>Synechococcus</taxon>
    </lineage>
</organism>
<dbReference type="PANTHER" id="PTHR24189">
    <property type="entry name" value="MYOTROPHIN"/>
    <property type="match status" value="1"/>
</dbReference>
<dbReference type="PROSITE" id="PS50088">
    <property type="entry name" value="ANK_REPEAT"/>
    <property type="match status" value="2"/>
</dbReference>
<dbReference type="Proteomes" id="UP000035054">
    <property type="component" value="Unassembled WGS sequence"/>
</dbReference>
<feature type="non-terminal residue" evidence="4">
    <location>
        <position position="1"/>
    </location>
</feature>
<keyword evidence="1" id="KW-0677">Repeat</keyword>
<dbReference type="AlphaFoldDB" id="A0A6N3X9K9"/>
<dbReference type="InterPro" id="IPR050745">
    <property type="entry name" value="Multifunctional_regulatory"/>
</dbReference>
<evidence type="ECO:0000313" key="4">
    <source>
        <dbReference type="EMBL" id="KKZ10880.1"/>
    </source>
</evidence>